<keyword evidence="2" id="KW-1185">Reference proteome</keyword>
<accession>A0ACC3CVW2</accession>
<protein>
    <submittedName>
        <fullName evidence="1">Uncharacterized protein</fullName>
    </submittedName>
</protein>
<name>A0ACC3CVW2_9PEZI</name>
<sequence>MLTESFVASISGISKTNTQVPKDAGIFVQELQPLQAQRHVFKKSQTAPNCLAVSETHVFAAQAGKAVVHVYNREKGNHEATVPFQERIGCLMLACRGAVLVMGTEGGSIILWEISTGRQITVPQAHLQPVTHLTISPSSAHLLSGSADSNIHVWSLPSLLSFSSTRESKTPLQTLSHHRGPITALTLGHSSSTSANIAVSASTDSTALIWDYRTGALRRIYLLPSTPLALALDVLNRALFATYGDGSVQCIDFYDRGSQPSTINPLYDIDSAASSTPYQPPPSSKWPTHSQTNGPALSIALSYDSSLLLTGHESGKVVAWDVGRGAFRDVVATLPGPVTNLVVLPPTGFPGAKERRGLKVQSVTKPRYDSVGPETGTGTSAVPGSYTINAQFVGE</sequence>
<dbReference type="EMBL" id="JAWDJW010010906">
    <property type="protein sequence ID" value="KAK3045199.1"/>
    <property type="molecule type" value="Genomic_DNA"/>
</dbReference>
<comment type="caution">
    <text evidence="1">The sequence shown here is derived from an EMBL/GenBank/DDBJ whole genome shotgun (WGS) entry which is preliminary data.</text>
</comment>
<feature type="non-terminal residue" evidence="1">
    <location>
        <position position="395"/>
    </location>
</feature>
<evidence type="ECO:0000313" key="2">
    <source>
        <dbReference type="Proteomes" id="UP001186974"/>
    </source>
</evidence>
<evidence type="ECO:0000313" key="1">
    <source>
        <dbReference type="EMBL" id="KAK3045199.1"/>
    </source>
</evidence>
<proteinExistence type="predicted"/>
<reference evidence="1" key="1">
    <citation type="submission" date="2024-09" db="EMBL/GenBank/DDBJ databases">
        <title>Black Yeasts Isolated from many extreme environments.</title>
        <authorList>
            <person name="Coleine C."/>
            <person name="Stajich J.E."/>
            <person name="Selbmann L."/>
        </authorList>
    </citation>
    <scope>NUCLEOTIDE SEQUENCE</scope>
    <source>
        <strain evidence="1">CCFEE 5737</strain>
    </source>
</reference>
<dbReference type="Proteomes" id="UP001186974">
    <property type="component" value="Unassembled WGS sequence"/>
</dbReference>
<organism evidence="1 2">
    <name type="scientific">Coniosporium uncinatum</name>
    <dbReference type="NCBI Taxonomy" id="93489"/>
    <lineage>
        <taxon>Eukaryota</taxon>
        <taxon>Fungi</taxon>
        <taxon>Dikarya</taxon>
        <taxon>Ascomycota</taxon>
        <taxon>Pezizomycotina</taxon>
        <taxon>Dothideomycetes</taxon>
        <taxon>Dothideomycetes incertae sedis</taxon>
        <taxon>Coniosporium</taxon>
    </lineage>
</organism>
<gene>
    <name evidence="1" type="ORF">LTS18_014342</name>
</gene>